<protein>
    <submittedName>
        <fullName evidence="2">Phosphotransferase family protein</fullName>
    </submittedName>
</protein>
<feature type="domain" description="Aminoglycoside phosphotransferase" evidence="1">
    <location>
        <begin position="43"/>
        <end position="284"/>
    </location>
</feature>
<dbReference type="InterPro" id="IPR002575">
    <property type="entry name" value="Aminoglycoside_PTrfase"/>
</dbReference>
<dbReference type="GO" id="GO:0016740">
    <property type="term" value="F:transferase activity"/>
    <property type="evidence" value="ECO:0007669"/>
    <property type="project" value="UniProtKB-KW"/>
</dbReference>
<dbReference type="Pfam" id="PF01636">
    <property type="entry name" value="APH"/>
    <property type="match status" value="1"/>
</dbReference>
<comment type="caution">
    <text evidence="2">The sequence shown here is derived from an EMBL/GenBank/DDBJ whole genome shotgun (WGS) entry which is preliminary data.</text>
</comment>
<proteinExistence type="predicted"/>
<dbReference type="SUPFAM" id="SSF56112">
    <property type="entry name" value="Protein kinase-like (PK-like)"/>
    <property type="match status" value="1"/>
</dbReference>
<evidence type="ECO:0000313" key="3">
    <source>
        <dbReference type="Proteomes" id="UP000249229"/>
    </source>
</evidence>
<dbReference type="InterPro" id="IPR011009">
    <property type="entry name" value="Kinase-like_dom_sf"/>
</dbReference>
<keyword evidence="2" id="KW-0808">Transferase</keyword>
<dbReference type="Gene3D" id="3.30.200.20">
    <property type="entry name" value="Phosphorylase Kinase, domain 1"/>
    <property type="match status" value="1"/>
</dbReference>
<dbReference type="PANTHER" id="PTHR47829">
    <property type="entry name" value="HYDROLASE, PUTATIVE (AFU_ORTHOLOGUE AFUA_1G12880)-RELATED"/>
    <property type="match status" value="1"/>
</dbReference>
<accession>A0A2W5P1K2</accession>
<dbReference type="InterPro" id="IPR041726">
    <property type="entry name" value="ACAD10_11_N"/>
</dbReference>
<dbReference type="AlphaFoldDB" id="A0A2W5P1K2"/>
<dbReference type="PANTHER" id="PTHR47829:SF3">
    <property type="entry name" value="AMINOGLYCOSIDE PHOSPHOTRANSFERASE DOMAIN-CONTAINING PROTEIN"/>
    <property type="match status" value="1"/>
</dbReference>
<dbReference type="InterPro" id="IPR052898">
    <property type="entry name" value="ACAD10-like"/>
</dbReference>
<gene>
    <name evidence="2" type="ORF">DI544_11240</name>
</gene>
<dbReference type="CDD" id="cd05154">
    <property type="entry name" value="ACAD10_11_N-like"/>
    <property type="match status" value="1"/>
</dbReference>
<evidence type="ECO:0000259" key="1">
    <source>
        <dbReference type="Pfam" id="PF01636"/>
    </source>
</evidence>
<organism evidence="2 3">
    <name type="scientific">Sphingomonas taxi</name>
    <dbReference type="NCBI Taxonomy" id="1549858"/>
    <lineage>
        <taxon>Bacteria</taxon>
        <taxon>Pseudomonadati</taxon>
        <taxon>Pseudomonadota</taxon>
        <taxon>Alphaproteobacteria</taxon>
        <taxon>Sphingomonadales</taxon>
        <taxon>Sphingomonadaceae</taxon>
        <taxon>Sphingomonas</taxon>
    </lineage>
</organism>
<dbReference type="Proteomes" id="UP000249229">
    <property type="component" value="Unassembled WGS sequence"/>
</dbReference>
<reference evidence="2 3" key="1">
    <citation type="submission" date="2017-08" db="EMBL/GenBank/DDBJ databases">
        <title>Infants hospitalized years apart are colonized by the same room-sourced microbial strains.</title>
        <authorList>
            <person name="Brooks B."/>
            <person name="Olm M.R."/>
            <person name="Firek B.A."/>
            <person name="Baker R."/>
            <person name="Thomas B.C."/>
            <person name="Morowitz M.J."/>
            <person name="Banfield J.F."/>
        </authorList>
    </citation>
    <scope>NUCLEOTIDE SEQUENCE [LARGE SCALE GENOMIC DNA]</scope>
    <source>
        <strain evidence="2">S2_005_001_R1_22</strain>
    </source>
</reference>
<sequence>MSDALGQTANAGTTAVRDAYRFDEGALARWMAANVDGFAGPLTVEQFKGGQSNPTYRLTTPGAAYVLRRKPPGPLLKGAHDVLREARVLSALASTGVPVAPVHGLCADEGVIGTPFFVMGLVEGRIFWDATFPDVPRDARAGYFDAMNATLAALHSVDPESVGLGDYGRSGNYFARQIARWSRQYREDGDAGRDTDMDALVEWLPDNIPAGDETRIVHGDFRCDNMIFHPSEPRILAVLDWELSTLGHPLADFAYHAIMYRMPPDIVAGLAGADLAALGIPDEREYVAAYCARTGRAAIPDYDYYVAFNFFRLAAIFHGIRGRVIRGTAASAHARDRAASFPRLARLARAAMEACR</sequence>
<dbReference type="EMBL" id="QFQI01000008">
    <property type="protein sequence ID" value="PZQ59691.1"/>
    <property type="molecule type" value="Genomic_DNA"/>
</dbReference>
<evidence type="ECO:0000313" key="2">
    <source>
        <dbReference type="EMBL" id="PZQ59691.1"/>
    </source>
</evidence>
<dbReference type="Gene3D" id="3.90.1200.10">
    <property type="match status" value="1"/>
</dbReference>
<name>A0A2W5P1K2_9SPHN</name>